<protein>
    <recommendedName>
        <fullName evidence="4">Copper amine oxidase-like N-terminal domain-containing protein</fullName>
    </recommendedName>
</protein>
<comment type="caution">
    <text evidence="2">The sequence shown here is derived from an EMBL/GenBank/DDBJ whole genome shotgun (WGS) entry which is preliminary data.</text>
</comment>
<dbReference type="Proteomes" id="UP000186058">
    <property type="component" value="Unassembled WGS sequence"/>
</dbReference>
<evidence type="ECO:0000313" key="2">
    <source>
        <dbReference type="EMBL" id="OKP88361.1"/>
    </source>
</evidence>
<evidence type="ECO:0008006" key="4">
    <source>
        <dbReference type="Google" id="ProtNLM"/>
    </source>
</evidence>
<evidence type="ECO:0000313" key="3">
    <source>
        <dbReference type="Proteomes" id="UP000186058"/>
    </source>
</evidence>
<sequence length="223" mass="24223">MNLKKVAAISILTLILGSTVAFSAANEVKGTISNLKYKLNGFDWAPSANSAKPVVINGQQYIPVSVVTEATKINITVDKSTNTLQIGEKQKSVPLIKEKALFNKDMGYSQNPAYVNFNGVNYKEAIVAPKVYGLAVATFYPYKKYQTLVVDIFTLGNKAEIQFVNNATKEELKTIILEPGTKLTSSEIDVAGVSEIGVVVFSLESNTNKKGADVVILPTSYYK</sequence>
<proteinExistence type="predicted"/>
<gene>
    <name evidence="2" type="ORF">A3844_08295</name>
</gene>
<evidence type="ECO:0000256" key="1">
    <source>
        <dbReference type="SAM" id="SignalP"/>
    </source>
</evidence>
<keyword evidence="3" id="KW-1185">Reference proteome</keyword>
<dbReference type="EMBL" id="LVWI01000031">
    <property type="protein sequence ID" value="OKP88361.1"/>
    <property type="molecule type" value="Genomic_DNA"/>
</dbReference>
<feature type="chain" id="PRO_5045775779" description="Copper amine oxidase-like N-terminal domain-containing protein" evidence="1">
    <location>
        <begin position="24"/>
        <end position="223"/>
    </location>
</feature>
<reference evidence="2 3" key="1">
    <citation type="submission" date="2016-03" db="EMBL/GenBank/DDBJ databases">
        <authorList>
            <person name="Sant'Anna F.H."/>
            <person name="Ambrosini A."/>
            <person name="Souza R."/>
            <person name="Bach E."/>
            <person name="Fernandes G."/>
            <person name="Balsanelli E."/>
            <person name="Baura V.A."/>
            <person name="Souza E.M."/>
            <person name="Passaglia L."/>
        </authorList>
    </citation>
    <scope>NUCLEOTIDE SEQUENCE [LARGE SCALE GENOMIC DNA]</scope>
    <source>
        <strain evidence="2 3">P26E</strain>
    </source>
</reference>
<feature type="signal peptide" evidence="1">
    <location>
        <begin position="1"/>
        <end position="23"/>
    </location>
</feature>
<name>A0ABX3ES13_9BACL</name>
<organism evidence="2 3">
    <name type="scientific">Paenibacillus helianthi</name>
    <dbReference type="NCBI Taxonomy" id="1349432"/>
    <lineage>
        <taxon>Bacteria</taxon>
        <taxon>Bacillati</taxon>
        <taxon>Bacillota</taxon>
        <taxon>Bacilli</taxon>
        <taxon>Bacillales</taxon>
        <taxon>Paenibacillaceae</taxon>
        <taxon>Paenibacillus</taxon>
    </lineage>
</organism>
<accession>A0ABX3ES13</accession>
<dbReference type="RefSeq" id="WP_074107155.1">
    <property type="nucleotide sequence ID" value="NZ_LVWI01000031.1"/>
</dbReference>
<keyword evidence="1" id="KW-0732">Signal</keyword>